<comment type="caution">
    <text evidence="2">The sequence shown here is derived from an EMBL/GenBank/DDBJ whole genome shotgun (WGS) entry which is preliminary data.</text>
</comment>
<name>A0A444J4Z2_9BACT</name>
<dbReference type="Proteomes" id="UP000286862">
    <property type="component" value="Unassembled WGS sequence"/>
</dbReference>
<evidence type="ECO:0000259" key="1">
    <source>
        <dbReference type="Pfam" id="PF00391"/>
    </source>
</evidence>
<keyword evidence="2" id="KW-0808">Transferase</keyword>
<dbReference type="PANTHER" id="PTHR22931">
    <property type="entry name" value="PHOSPHOENOLPYRUVATE DIKINASE-RELATED"/>
    <property type="match status" value="1"/>
</dbReference>
<gene>
    <name evidence="2" type="ORF">VT99_11221</name>
</gene>
<reference evidence="2 3" key="1">
    <citation type="submission" date="2017-01" db="EMBL/GenBank/DDBJ databases">
        <title>The cable genome- insights into the physiology and evolution of filamentous bacteria capable of sulfide oxidation via long distance electron transfer.</title>
        <authorList>
            <person name="Schreiber L."/>
            <person name="Bjerg J.T."/>
            <person name="Boggild A."/>
            <person name="Van De Vossenberg J."/>
            <person name="Meysman F."/>
            <person name="Nielsen L.P."/>
            <person name="Schramm A."/>
            <person name="Kjeldsen K.U."/>
        </authorList>
    </citation>
    <scope>NUCLEOTIDE SEQUENCE [LARGE SCALE GENOMIC DNA]</scope>
    <source>
        <strain evidence="2">A2</strain>
    </source>
</reference>
<dbReference type="InterPro" id="IPR008279">
    <property type="entry name" value="PEP-util_enz_mobile_dom"/>
</dbReference>
<dbReference type="EMBL" id="MTKQ01000122">
    <property type="protein sequence ID" value="RWX48147.1"/>
    <property type="molecule type" value="Genomic_DNA"/>
</dbReference>
<dbReference type="PANTHER" id="PTHR22931:SF9">
    <property type="entry name" value="PYRUVATE, PHOSPHATE DIKINASE 1, CHLOROPLASTIC"/>
    <property type="match status" value="1"/>
</dbReference>
<proteinExistence type="predicted"/>
<sequence length="134" mass="14309">NILGKGIGVSGSALSGLAVFTEENILQLRLEQPDVSLILIRQDTVPEDIREISMADGLLTARGGQTSHASVVATRLEKTCVVGCRDLQVFESGEYAQGNGVRISFGDPIAIDGRSGLFLKGVHEAREEVHILPL</sequence>
<dbReference type="AlphaFoldDB" id="A0A444J4Z2"/>
<dbReference type="EC" id="2.7.9.1" evidence="2"/>
<dbReference type="InterPro" id="IPR010121">
    <property type="entry name" value="Pyruvate_phosphate_dikinase"/>
</dbReference>
<accession>A0A444J4Z2</accession>
<feature type="domain" description="PEP-utilising enzyme mobile" evidence="1">
    <location>
        <begin position="38"/>
        <end position="116"/>
    </location>
</feature>
<dbReference type="SUPFAM" id="SSF52009">
    <property type="entry name" value="Phosphohistidine domain"/>
    <property type="match status" value="1"/>
</dbReference>
<protein>
    <submittedName>
        <fullName evidence="2">PEP-utilizing enzyme, mobile domain</fullName>
        <ecNumber evidence="2">2.7.9.1</ecNumber>
    </submittedName>
</protein>
<dbReference type="GO" id="GO:0050242">
    <property type="term" value="F:pyruvate, phosphate dikinase activity"/>
    <property type="evidence" value="ECO:0007669"/>
    <property type="project" value="UniProtKB-EC"/>
</dbReference>
<dbReference type="Pfam" id="PF00391">
    <property type="entry name" value="PEP-utilizers"/>
    <property type="match status" value="1"/>
</dbReference>
<dbReference type="InterPro" id="IPR036637">
    <property type="entry name" value="Phosphohistidine_dom_sf"/>
</dbReference>
<dbReference type="Gene3D" id="3.50.30.10">
    <property type="entry name" value="Phosphohistidine domain"/>
    <property type="match status" value="1"/>
</dbReference>
<evidence type="ECO:0000313" key="3">
    <source>
        <dbReference type="Proteomes" id="UP000286862"/>
    </source>
</evidence>
<evidence type="ECO:0000313" key="2">
    <source>
        <dbReference type="EMBL" id="RWX48147.1"/>
    </source>
</evidence>
<organism evidence="2 3">
    <name type="scientific">Candidatus Electrothrix marina</name>
    <dbReference type="NCBI Taxonomy" id="1859130"/>
    <lineage>
        <taxon>Bacteria</taxon>
        <taxon>Pseudomonadati</taxon>
        <taxon>Thermodesulfobacteriota</taxon>
        <taxon>Desulfobulbia</taxon>
        <taxon>Desulfobulbales</taxon>
        <taxon>Desulfobulbaceae</taxon>
        <taxon>Candidatus Electrothrix</taxon>
    </lineage>
</organism>
<feature type="non-terminal residue" evidence="2">
    <location>
        <position position="1"/>
    </location>
</feature>